<accession>A0AAV3XQ73</accession>
<protein>
    <recommendedName>
        <fullName evidence="5">Abortive infection protein-like C-terminal domain-containing protein</fullName>
    </recommendedName>
</protein>
<organism evidence="3 4">
    <name type="scientific">Microseira wollei NIES-4236</name>
    <dbReference type="NCBI Taxonomy" id="2530354"/>
    <lineage>
        <taxon>Bacteria</taxon>
        <taxon>Bacillati</taxon>
        <taxon>Cyanobacteriota</taxon>
        <taxon>Cyanophyceae</taxon>
        <taxon>Oscillatoriophycideae</taxon>
        <taxon>Aerosakkonematales</taxon>
        <taxon>Aerosakkonemataceae</taxon>
        <taxon>Microseira</taxon>
    </lineage>
</organism>
<evidence type="ECO:0000313" key="3">
    <source>
        <dbReference type="EMBL" id="GET43828.1"/>
    </source>
</evidence>
<reference evidence="3" key="1">
    <citation type="submission" date="2019-10" db="EMBL/GenBank/DDBJ databases">
        <title>Draft genome sequece of Microseira wollei NIES-4236.</title>
        <authorList>
            <person name="Yamaguchi H."/>
            <person name="Suzuki S."/>
            <person name="Kawachi M."/>
        </authorList>
    </citation>
    <scope>NUCLEOTIDE SEQUENCE</scope>
    <source>
        <strain evidence="3">NIES-4236</strain>
    </source>
</reference>
<comment type="caution">
    <text evidence="3">The sequence shown here is derived from an EMBL/GenBank/DDBJ whole genome shotgun (WGS) entry which is preliminary data.</text>
</comment>
<dbReference type="Pfam" id="PF14355">
    <property type="entry name" value="Abi_C"/>
    <property type="match status" value="1"/>
</dbReference>
<evidence type="ECO:0000259" key="1">
    <source>
        <dbReference type="Pfam" id="PF14355"/>
    </source>
</evidence>
<name>A0AAV3XQ73_9CYAN</name>
<gene>
    <name evidence="3" type="ORF">MiSe_86540</name>
</gene>
<proteinExistence type="predicted"/>
<dbReference type="InterPro" id="IPR041427">
    <property type="entry name" value="AbiJ-NTD3"/>
</dbReference>
<feature type="domain" description="AbiJ-NTD3" evidence="2">
    <location>
        <begin position="2"/>
        <end position="165"/>
    </location>
</feature>
<evidence type="ECO:0000259" key="2">
    <source>
        <dbReference type="Pfam" id="PF18860"/>
    </source>
</evidence>
<keyword evidence="4" id="KW-1185">Reference proteome</keyword>
<dbReference type="AlphaFoldDB" id="A0AAV3XQ73"/>
<sequence>MISETTRRNIFDALRVQNTNWSGGLDEPDFLARIFALEQMPSYDSRFKNAAGDIWQHRINNPQDWDDDWVFTDERFNLLRGDDEKFLQFLCEMIHPVVRNDQQETEKLRQLFNELLAVDGWEIIERSKISGYPVYAGRRKIEGVPLSVNLAKKQELCNAEYLSRQLNRIEAAIPHDPDLAIGTSKELVETCCKTILQERGVEFDNNWELTKIVKETYKQLKLTPDDIPETAKASEVIKRLLSNLATVTQGLAELRNSYGTGHGKSAKSKGLTPRHAKLAAGAATTLAIFLFETHESRNDKP</sequence>
<dbReference type="Pfam" id="PF18860">
    <property type="entry name" value="AbiJ_NTD3"/>
    <property type="match status" value="1"/>
</dbReference>
<feature type="domain" description="Abortive infection protein-like C-terminal" evidence="1">
    <location>
        <begin position="211"/>
        <end position="292"/>
    </location>
</feature>
<evidence type="ECO:0008006" key="5">
    <source>
        <dbReference type="Google" id="ProtNLM"/>
    </source>
</evidence>
<dbReference type="InterPro" id="IPR026001">
    <property type="entry name" value="Abi-like_C"/>
</dbReference>
<dbReference type="EMBL" id="BLAY01000258">
    <property type="protein sequence ID" value="GET43828.1"/>
    <property type="molecule type" value="Genomic_DNA"/>
</dbReference>
<dbReference type="RefSeq" id="WP_226593029.1">
    <property type="nucleotide sequence ID" value="NZ_BLAY01000258.1"/>
</dbReference>
<dbReference type="Proteomes" id="UP001050975">
    <property type="component" value="Unassembled WGS sequence"/>
</dbReference>
<evidence type="ECO:0000313" key="4">
    <source>
        <dbReference type="Proteomes" id="UP001050975"/>
    </source>
</evidence>